<organism evidence="1 2">
    <name type="scientific">Alicyclobacillus fodiniaquatilis</name>
    <dbReference type="NCBI Taxonomy" id="1661150"/>
    <lineage>
        <taxon>Bacteria</taxon>
        <taxon>Bacillati</taxon>
        <taxon>Bacillota</taxon>
        <taxon>Bacilli</taxon>
        <taxon>Bacillales</taxon>
        <taxon>Alicyclobacillaceae</taxon>
        <taxon>Alicyclobacillus</taxon>
    </lineage>
</organism>
<comment type="caution">
    <text evidence="1">The sequence shown here is derived from an EMBL/GenBank/DDBJ whole genome shotgun (WGS) entry which is preliminary data.</text>
</comment>
<accession>A0ABW4JHB3</accession>
<dbReference type="RefSeq" id="WP_377943032.1">
    <property type="nucleotide sequence ID" value="NZ_JBHUCX010000027.1"/>
</dbReference>
<sequence length="90" mass="10450">MTVKGHEISFLGESAHFKGINTHFFCQAFARTREQLQADIIRLFMDKPYDVSVGYVLWREGIEFSTCLAEADAYLYERKQTQVADINLLR</sequence>
<evidence type="ECO:0000313" key="2">
    <source>
        <dbReference type="Proteomes" id="UP001597079"/>
    </source>
</evidence>
<keyword evidence="2" id="KW-1185">Reference proteome</keyword>
<gene>
    <name evidence="1" type="ORF">ACFSB2_10685</name>
</gene>
<dbReference type="Proteomes" id="UP001597079">
    <property type="component" value="Unassembled WGS sequence"/>
</dbReference>
<evidence type="ECO:0000313" key="1">
    <source>
        <dbReference type="EMBL" id="MFD1675159.1"/>
    </source>
</evidence>
<dbReference type="EMBL" id="JBHUCX010000027">
    <property type="protein sequence ID" value="MFD1675159.1"/>
    <property type="molecule type" value="Genomic_DNA"/>
</dbReference>
<proteinExistence type="predicted"/>
<name>A0ABW4JHB3_9BACL</name>
<reference evidence="2" key="1">
    <citation type="journal article" date="2019" name="Int. J. Syst. Evol. Microbiol.">
        <title>The Global Catalogue of Microorganisms (GCM) 10K type strain sequencing project: providing services to taxonomists for standard genome sequencing and annotation.</title>
        <authorList>
            <consortium name="The Broad Institute Genomics Platform"/>
            <consortium name="The Broad Institute Genome Sequencing Center for Infectious Disease"/>
            <person name="Wu L."/>
            <person name="Ma J."/>
        </authorList>
    </citation>
    <scope>NUCLEOTIDE SEQUENCE [LARGE SCALE GENOMIC DNA]</scope>
    <source>
        <strain evidence="2">CGMCC 1.12286</strain>
    </source>
</reference>
<protein>
    <submittedName>
        <fullName evidence="1">Uncharacterized protein</fullName>
    </submittedName>
</protein>